<name>A0A7S4A165_9STRA</name>
<accession>A0A7S4A165</accession>
<keyword evidence="1" id="KW-1133">Transmembrane helix</keyword>
<sequence>MAQVMAAPSAMMTVQVPEGAPPGTMVQLTAPNGQPVQVQIPPGLGPGQQFTIAVPAAAPQMMMPAAPAGPVVLVDHLLVANCGKFPGQAFAGYAADDVMGAGARPAFASEVTFGMIMDNMGCCKNPYQGLEVPVYLSTIDAGNGKITDRNFEAARLHFDVVPACQCPCDNTPISGRVVKAGVAYPLVSHGGPSACPQCIADADMTVNSTTLKGTLYPCCVQPCCDTPFVRPVEGEPGAGMYRWILQPCASGPGRDPVQPFRRMPCCFCPGGKPIGLQTYSMQLPAKNDVPPEVWFAAAIFESVVYPYHQQGDGGGGDGGGGVVIALVFVVLALAGVAAYLYWKKKKKGTGGTKVAPATKPSSSAKAAVAVGAAAGTEVPGTPVR</sequence>
<keyword evidence="1" id="KW-0472">Membrane</keyword>
<evidence type="ECO:0000313" key="2">
    <source>
        <dbReference type="EMBL" id="CAE0700721.1"/>
    </source>
</evidence>
<keyword evidence="1" id="KW-0812">Transmembrane</keyword>
<dbReference type="AlphaFoldDB" id="A0A7S4A165"/>
<proteinExistence type="predicted"/>
<reference evidence="2" key="1">
    <citation type="submission" date="2021-01" db="EMBL/GenBank/DDBJ databases">
        <authorList>
            <person name="Corre E."/>
            <person name="Pelletier E."/>
            <person name="Niang G."/>
            <person name="Scheremetjew M."/>
            <person name="Finn R."/>
            <person name="Kale V."/>
            <person name="Holt S."/>
            <person name="Cochrane G."/>
            <person name="Meng A."/>
            <person name="Brown T."/>
            <person name="Cohen L."/>
        </authorList>
    </citation>
    <scope>NUCLEOTIDE SEQUENCE</scope>
    <source>
        <strain evidence="2">CCMP1756</strain>
    </source>
</reference>
<protein>
    <submittedName>
        <fullName evidence="2">Uncharacterized protein</fullName>
    </submittedName>
</protein>
<evidence type="ECO:0000256" key="1">
    <source>
        <dbReference type="SAM" id="Phobius"/>
    </source>
</evidence>
<feature type="transmembrane region" description="Helical" evidence="1">
    <location>
        <begin position="319"/>
        <end position="342"/>
    </location>
</feature>
<dbReference type="EMBL" id="HBIW01018761">
    <property type="protein sequence ID" value="CAE0700721.1"/>
    <property type="molecule type" value="Transcribed_RNA"/>
</dbReference>
<organism evidence="2">
    <name type="scientific">Pelagomonas calceolata</name>
    <dbReference type="NCBI Taxonomy" id="35677"/>
    <lineage>
        <taxon>Eukaryota</taxon>
        <taxon>Sar</taxon>
        <taxon>Stramenopiles</taxon>
        <taxon>Ochrophyta</taxon>
        <taxon>Pelagophyceae</taxon>
        <taxon>Pelagomonadales</taxon>
        <taxon>Pelagomonadaceae</taxon>
        <taxon>Pelagomonas</taxon>
    </lineage>
</organism>
<gene>
    <name evidence="2" type="ORF">PCAL00307_LOCUS16157</name>
</gene>